<name>A0A133VKP8_9EURY</name>
<comment type="caution">
    <text evidence="2">The sequence shown here is derived from an EMBL/GenBank/DDBJ whole genome shotgun (WGS) entry which is preliminary data.</text>
</comment>
<protein>
    <recommendedName>
        <fullName evidence="1">NodB homology domain-containing protein</fullName>
    </recommendedName>
</protein>
<sequence>MIRFYLTFDVEDFINSRSTLALRNILEILDDRGFTGIFFITGHKAEELKEEKEVLNCLSDHIIGYHSSSHSVRPTIPEFTDIGNYKFAKKISKKRETSYIDPLTGEIKGKGGIKTLLELFSDKNIDLYRAPGLSWSPPHTEALIELGINKDFSTSLFPYPLQFKDISFFPFPTEQSVLGLLLKVRDMIKSSEAFLRRKEVPVVLLWHPSGFVNEKSWDFFYRKKNPRRLEQVPPLSETQRRKNFNTFSSILDRLSFFERATNIVKVKDSVEDVEKRNFEPNVMKEYDRIAFWVRKRFEYEPTHLKNHLKYFLDESV</sequence>
<evidence type="ECO:0000313" key="2">
    <source>
        <dbReference type="EMBL" id="KXB07005.1"/>
    </source>
</evidence>
<dbReference type="SUPFAM" id="SSF88713">
    <property type="entry name" value="Glycoside hydrolase/deacetylase"/>
    <property type="match status" value="1"/>
</dbReference>
<proteinExistence type="predicted"/>
<dbReference type="Gene3D" id="3.20.20.370">
    <property type="entry name" value="Glycoside hydrolase/deacetylase"/>
    <property type="match status" value="1"/>
</dbReference>
<reference evidence="2 3" key="1">
    <citation type="journal article" date="2016" name="Sci. Rep.">
        <title>Metabolic traits of an uncultured archaeal lineage -MSBL1- from brine pools of the Red Sea.</title>
        <authorList>
            <person name="Mwirichia R."/>
            <person name="Alam I."/>
            <person name="Rashid M."/>
            <person name="Vinu M."/>
            <person name="Ba-Alawi W."/>
            <person name="Anthony Kamau A."/>
            <person name="Kamanda Ngugi D."/>
            <person name="Goker M."/>
            <person name="Klenk H.P."/>
            <person name="Bajic V."/>
            <person name="Stingl U."/>
        </authorList>
    </citation>
    <scope>NUCLEOTIDE SEQUENCE [LARGE SCALE GENOMIC DNA]</scope>
    <source>
        <strain evidence="2">SCGC-AAA382C18</strain>
    </source>
</reference>
<accession>A0A133VKP8</accession>
<dbReference type="GO" id="GO:0016810">
    <property type="term" value="F:hydrolase activity, acting on carbon-nitrogen (but not peptide) bonds"/>
    <property type="evidence" value="ECO:0007669"/>
    <property type="project" value="InterPro"/>
</dbReference>
<dbReference type="Proteomes" id="UP000070404">
    <property type="component" value="Unassembled WGS sequence"/>
</dbReference>
<dbReference type="InterPro" id="IPR011330">
    <property type="entry name" value="Glyco_hydro/deAcase_b/a-brl"/>
</dbReference>
<gene>
    <name evidence="2" type="ORF">AKJ52_01180</name>
</gene>
<dbReference type="GO" id="GO:0005975">
    <property type="term" value="P:carbohydrate metabolic process"/>
    <property type="evidence" value="ECO:0007669"/>
    <property type="project" value="InterPro"/>
</dbReference>
<evidence type="ECO:0000259" key="1">
    <source>
        <dbReference type="Pfam" id="PF01522"/>
    </source>
</evidence>
<organism evidence="2 3">
    <name type="scientific">candidate division MSBL1 archaeon SCGC-AAA382C18</name>
    <dbReference type="NCBI Taxonomy" id="1698281"/>
    <lineage>
        <taxon>Archaea</taxon>
        <taxon>Methanobacteriati</taxon>
        <taxon>Methanobacteriota</taxon>
        <taxon>candidate division MSBL1</taxon>
    </lineage>
</organism>
<dbReference type="InterPro" id="IPR002509">
    <property type="entry name" value="NODB_dom"/>
</dbReference>
<feature type="domain" description="NodB homology" evidence="1">
    <location>
        <begin position="5"/>
        <end position="94"/>
    </location>
</feature>
<dbReference type="AlphaFoldDB" id="A0A133VKP8"/>
<evidence type="ECO:0000313" key="3">
    <source>
        <dbReference type="Proteomes" id="UP000070404"/>
    </source>
</evidence>
<keyword evidence="3" id="KW-1185">Reference proteome</keyword>
<dbReference type="Pfam" id="PF01522">
    <property type="entry name" value="Polysacc_deac_1"/>
    <property type="match status" value="1"/>
</dbReference>
<dbReference type="EMBL" id="LHYF01000014">
    <property type="protein sequence ID" value="KXB07005.1"/>
    <property type="molecule type" value="Genomic_DNA"/>
</dbReference>